<gene>
    <name evidence="2" type="ORF">Ssi02_13840</name>
</gene>
<evidence type="ECO:0000313" key="3">
    <source>
        <dbReference type="Proteomes" id="UP000606172"/>
    </source>
</evidence>
<dbReference type="EMBL" id="BOOW01000008">
    <property type="protein sequence ID" value="GII91153.1"/>
    <property type="molecule type" value="Genomic_DNA"/>
</dbReference>
<comment type="caution">
    <text evidence="2">The sequence shown here is derived from an EMBL/GenBank/DDBJ whole genome shotgun (WGS) entry which is preliminary data.</text>
</comment>
<dbReference type="SUPFAM" id="SSF52540">
    <property type="entry name" value="P-loop containing nucleoside triphosphate hydrolases"/>
    <property type="match status" value="1"/>
</dbReference>
<evidence type="ECO:0000256" key="1">
    <source>
        <dbReference type="SAM" id="Phobius"/>
    </source>
</evidence>
<organism evidence="2 3">
    <name type="scientific">Sinosporangium siamense</name>
    <dbReference type="NCBI Taxonomy" id="1367973"/>
    <lineage>
        <taxon>Bacteria</taxon>
        <taxon>Bacillati</taxon>
        <taxon>Actinomycetota</taxon>
        <taxon>Actinomycetes</taxon>
        <taxon>Streptosporangiales</taxon>
        <taxon>Streptosporangiaceae</taxon>
        <taxon>Sinosporangium</taxon>
    </lineage>
</organism>
<dbReference type="Gene3D" id="3.40.50.300">
    <property type="entry name" value="P-loop containing nucleotide triphosphate hydrolases"/>
    <property type="match status" value="1"/>
</dbReference>
<protein>
    <recommendedName>
        <fullName evidence="4">FtsK domain-containing protein</fullName>
    </recommendedName>
</protein>
<feature type="transmembrane region" description="Helical" evidence="1">
    <location>
        <begin position="45"/>
        <end position="64"/>
    </location>
</feature>
<dbReference type="Proteomes" id="UP000606172">
    <property type="component" value="Unassembled WGS sequence"/>
</dbReference>
<evidence type="ECO:0008006" key="4">
    <source>
        <dbReference type="Google" id="ProtNLM"/>
    </source>
</evidence>
<dbReference type="RefSeq" id="WP_204022253.1">
    <property type="nucleotide sequence ID" value="NZ_BOOW01000008.1"/>
</dbReference>
<keyword evidence="3" id="KW-1185">Reference proteome</keyword>
<feature type="transmembrane region" description="Helical" evidence="1">
    <location>
        <begin position="73"/>
        <end position="92"/>
    </location>
</feature>
<evidence type="ECO:0000313" key="2">
    <source>
        <dbReference type="EMBL" id="GII91153.1"/>
    </source>
</evidence>
<proteinExistence type="predicted"/>
<name>A0A919RC33_9ACTN</name>
<keyword evidence="1" id="KW-0472">Membrane</keyword>
<keyword evidence="1" id="KW-1133">Transmembrane helix</keyword>
<sequence>MGTTTTRTPRADWSLRPRGAAGAAVQGALALAALATVGDAVNLETIWGGAFTVAGALGTVVVSARQDLAPAGLLYRLGCWIGAGSWLTYALAATPWNLNTFAALGIGALTAGLLAPLARPRSRTETAGGGTALVLRQGGRIGAEWEARILRVCRVRVVVTQVRTWPNGTGYDVHADLPGGGVTRGQVAGYAEGLATDARLPEGCGVEVAAGEHRGAVVLRVSTVNRLAQVVDYPPDYSPQSVLEAIEFGEHANSDPCGAEVREEATLIAGKRGSGKTTLLQAVSIALGRCADNIVWHLDLNGGGLTQPWIDVWLDGRVARCPIDWAAPNLVEGKFMLEAAISIAKHRKASYRQLKRAHNTNLLPVSADLPQITIVVDEGAQAVKDRDLQAMLSELQNIGRNEAVNLILSALRPTSDLVPVNMRKQAGVRIQMHGPDNEELGHMFGWKAGVSMDQLAGKGTGFISFDGSPPRPFRGFQVLPAQIEQAAVSIAAMRPDLDAASAAAAGPHYAMRLNRMRQAFTNPDAELDELPVPAPAVAPRRLAAVPDGAGSWPDPHELIHRHAGSLGWPDPHRIEHVAQQQSGPTLHTVRPAAGIPAVSARPIPEVLLRALAAFDTAGTARLHSEELAAALSILDAEGKPNPTALADLLRPLGVTPLSNPFLRAGERGRGYARDDLSAAAERVQSGELAVPEQVTAWPAA</sequence>
<reference evidence="2" key="1">
    <citation type="submission" date="2021-01" db="EMBL/GenBank/DDBJ databases">
        <title>Whole genome shotgun sequence of Sinosporangium siamense NBRC 109515.</title>
        <authorList>
            <person name="Komaki H."/>
            <person name="Tamura T."/>
        </authorList>
    </citation>
    <scope>NUCLEOTIDE SEQUENCE</scope>
    <source>
        <strain evidence="2">NBRC 109515</strain>
    </source>
</reference>
<dbReference type="AlphaFoldDB" id="A0A919RC33"/>
<dbReference type="InterPro" id="IPR027417">
    <property type="entry name" value="P-loop_NTPase"/>
</dbReference>
<accession>A0A919RC33</accession>
<keyword evidence="1" id="KW-0812">Transmembrane</keyword>